<evidence type="ECO:0000256" key="5">
    <source>
        <dbReference type="ARBA" id="ARBA00023288"/>
    </source>
</evidence>
<keyword evidence="3" id="KW-0472">Membrane</keyword>
<dbReference type="NCBIfam" id="NF033216">
    <property type="entry name" value="lipo_YgdI_YgdR"/>
    <property type="match status" value="1"/>
</dbReference>
<evidence type="ECO:0000256" key="6">
    <source>
        <dbReference type="SAM" id="SignalP"/>
    </source>
</evidence>
<dbReference type="STRING" id="1697053.AKN87_01195"/>
<dbReference type="RefSeq" id="WP_053101675.1">
    <property type="nucleotide sequence ID" value="NZ_CP012358.1"/>
</dbReference>
<dbReference type="PANTHER" id="PTHR37011">
    <property type="entry name" value="POT FAMILY PEPTIDE TRANSPORT PROTEIN-RELATED"/>
    <property type="match status" value="1"/>
</dbReference>
<dbReference type="Proteomes" id="UP000063953">
    <property type="component" value="Chromosome"/>
</dbReference>
<accession>A0A0K1XG49</accession>
<proteinExistence type="predicted"/>
<dbReference type="AlphaFoldDB" id="A0A0K1XG49"/>
<dbReference type="InterPro" id="IPR010305">
    <property type="entry name" value="YgdI/YgdR-like"/>
</dbReference>
<dbReference type="KEGG" id="pbb:AKN87_01195"/>
<protein>
    <submittedName>
        <fullName evidence="9">YgdI/YgdR family lipoprotein</fullName>
    </submittedName>
</protein>
<evidence type="ECO:0000256" key="4">
    <source>
        <dbReference type="ARBA" id="ARBA00023139"/>
    </source>
</evidence>
<gene>
    <name evidence="8" type="ORF">AKN88_10860</name>
    <name evidence="9" type="ORF">HX099_09990</name>
</gene>
<dbReference type="Pfam" id="PF06004">
    <property type="entry name" value="DUF903"/>
    <property type="match status" value="1"/>
</dbReference>
<dbReference type="SUPFAM" id="SSF50182">
    <property type="entry name" value="Sm-like ribonucleoproteins"/>
    <property type="match status" value="1"/>
</dbReference>
<name>A0A0K1XG49_9GAMM</name>
<sequence>MTNKLSLTAVLAASFLALAACSSPSTITLKDGTEMQTKDTPRYDKKTGFYEFKQLDDKPNQVNKDDVHSIKKL</sequence>
<evidence type="ECO:0000256" key="1">
    <source>
        <dbReference type="ARBA" id="ARBA00022475"/>
    </source>
</evidence>
<dbReference type="GeneID" id="93982885"/>
<evidence type="ECO:0000256" key="2">
    <source>
        <dbReference type="ARBA" id="ARBA00022729"/>
    </source>
</evidence>
<evidence type="ECO:0000313" key="10">
    <source>
        <dbReference type="Proteomes" id="UP000063953"/>
    </source>
</evidence>
<dbReference type="OrthoDB" id="195643at2"/>
<keyword evidence="1" id="KW-1003">Cell membrane</keyword>
<feature type="domain" description="Lipoprotein YgdI/YgdR-like SH3-like" evidence="7">
    <location>
        <begin position="24"/>
        <end position="71"/>
    </location>
</feature>
<feature type="chain" id="PRO_5005472078" evidence="6">
    <location>
        <begin position="20"/>
        <end position="73"/>
    </location>
</feature>
<dbReference type="InterPro" id="IPR010920">
    <property type="entry name" value="LSM_dom_sf"/>
</dbReference>
<keyword evidence="10" id="KW-1185">Reference proteome</keyword>
<evidence type="ECO:0000313" key="8">
    <source>
        <dbReference type="EMBL" id="AKX60375.1"/>
    </source>
</evidence>
<keyword evidence="5 9" id="KW-0449">Lipoprotein</keyword>
<dbReference type="Gene3D" id="2.30.30.100">
    <property type="match status" value="1"/>
</dbReference>
<dbReference type="PROSITE" id="PS51257">
    <property type="entry name" value="PROKAR_LIPOPROTEIN"/>
    <property type="match status" value="1"/>
</dbReference>
<dbReference type="InterPro" id="IPR047807">
    <property type="entry name" value="YgdI/YgdR-like_SH3-like"/>
</dbReference>
<evidence type="ECO:0000256" key="3">
    <source>
        <dbReference type="ARBA" id="ARBA00023136"/>
    </source>
</evidence>
<keyword evidence="4" id="KW-0564">Palmitate</keyword>
<reference evidence="9" key="3">
    <citation type="journal article" date="2022" name="Sci. Total Environ.">
        <title>Prevalence, transmission, and molecular epidemiology of tet(X)-positive bacteria among humans, animals, and environmental niches in China: An epidemiological, and genomic-based study.</title>
        <authorList>
            <person name="Dong N."/>
            <person name="Zeng Y."/>
            <person name="Cai C."/>
            <person name="Sun C."/>
            <person name="Lu J."/>
            <person name="Liu C."/>
            <person name="Zhou H."/>
            <person name="Sun Q."/>
            <person name="Shu L."/>
            <person name="Wang H."/>
            <person name="Wang Y."/>
            <person name="Wang S."/>
            <person name="Wu C."/>
            <person name="Chan E.W."/>
            <person name="Chen G."/>
            <person name="Shen Z."/>
            <person name="Chen S."/>
            <person name="Zhang R."/>
        </authorList>
    </citation>
    <scope>NUCLEOTIDE SEQUENCE</scope>
    <source>
        <strain evidence="9">DF46-2-2</strain>
    </source>
</reference>
<dbReference type="PANTHER" id="PTHR37011:SF1">
    <property type="entry name" value="POT FAMILY PEPTIDE TRANSPORT PROTEIN"/>
    <property type="match status" value="1"/>
</dbReference>
<reference evidence="9" key="2">
    <citation type="submission" date="2020-06" db="EMBL/GenBank/DDBJ databases">
        <authorList>
            <person name="Dong N."/>
        </authorList>
    </citation>
    <scope>NUCLEOTIDE SEQUENCE</scope>
    <source>
        <strain evidence="9">DF46-2-2</strain>
    </source>
</reference>
<organism evidence="8 10">
    <name type="scientific">Thiopseudomonas alkaliphila</name>
    <dbReference type="NCBI Taxonomy" id="1697053"/>
    <lineage>
        <taxon>Bacteria</taxon>
        <taxon>Pseudomonadati</taxon>
        <taxon>Pseudomonadota</taxon>
        <taxon>Gammaproteobacteria</taxon>
        <taxon>Pseudomonadales</taxon>
        <taxon>Pseudomonadaceae</taxon>
        <taxon>Thiopseudomonas</taxon>
    </lineage>
</organism>
<dbReference type="EMBL" id="JACANB010000007">
    <property type="protein sequence ID" value="MDM1696984.1"/>
    <property type="molecule type" value="Genomic_DNA"/>
</dbReference>
<feature type="signal peptide" evidence="6">
    <location>
        <begin position="1"/>
        <end position="19"/>
    </location>
</feature>
<evidence type="ECO:0000259" key="7">
    <source>
        <dbReference type="Pfam" id="PF06004"/>
    </source>
</evidence>
<evidence type="ECO:0000313" key="9">
    <source>
        <dbReference type="EMBL" id="MDM1696984.1"/>
    </source>
</evidence>
<keyword evidence="2 6" id="KW-0732">Signal</keyword>
<reference evidence="8 10" key="1">
    <citation type="journal article" date="2015" name="Genome Announc.">
        <title>Genome Sequences of Oblitimonas alkaliphila gen. nov. sp. nov. (Proposed), a Novel Bacterium of the Pseudomonadaceae Family.</title>
        <authorList>
            <person name="Lauer A.C."/>
            <person name="Nicholson A.C."/>
            <person name="Humrighouse B.W."/>
            <person name="Emery B."/>
            <person name="Drobish A."/>
            <person name="Juieng P."/>
            <person name="Loparev V."/>
            <person name="McQuiston J.R."/>
        </authorList>
    </citation>
    <scope>NUCLEOTIDE SEQUENCE [LARGE SCALE GENOMIC DNA]</scope>
    <source>
        <strain evidence="8 10">E5571</strain>
    </source>
</reference>
<dbReference type="EMBL" id="CP012365">
    <property type="protein sequence ID" value="AKX60375.1"/>
    <property type="molecule type" value="Genomic_DNA"/>
</dbReference>
<dbReference type="Proteomes" id="UP001173465">
    <property type="component" value="Unassembled WGS sequence"/>
</dbReference>